<feature type="domain" description="ABC3 transporter permease C-terminal" evidence="7">
    <location>
        <begin position="282"/>
        <end position="394"/>
    </location>
</feature>
<comment type="caution">
    <text evidence="9">The sequence shown here is derived from an EMBL/GenBank/DDBJ whole genome shotgun (WGS) entry which is preliminary data.</text>
</comment>
<dbReference type="Pfam" id="PF12704">
    <property type="entry name" value="MacB_PCD"/>
    <property type="match status" value="1"/>
</dbReference>
<dbReference type="Proteomes" id="UP000189739">
    <property type="component" value="Unassembled WGS sequence"/>
</dbReference>
<keyword evidence="4 6" id="KW-1133">Transmembrane helix</keyword>
<feature type="transmembrane region" description="Helical" evidence="6">
    <location>
        <begin position="714"/>
        <end position="734"/>
    </location>
</feature>
<keyword evidence="2" id="KW-1003">Cell membrane</keyword>
<dbReference type="GO" id="GO:0005886">
    <property type="term" value="C:plasma membrane"/>
    <property type="evidence" value="ECO:0007669"/>
    <property type="project" value="UniProtKB-SubCell"/>
</dbReference>
<feature type="transmembrane region" description="Helical" evidence="6">
    <location>
        <begin position="327"/>
        <end position="350"/>
    </location>
</feature>
<proteinExistence type="predicted"/>
<comment type="subcellular location">
    <subcellularLocation>
        <location evidence="1">Cell membrane</location>
        <topology evidence="1">Multi-pass membrane protein</topology>
    </subcellularLocation>
</comment>
<dbReference type="InterPro" id="IPR050250">
    <property type="entry name" value="Macrolide_Exporter_MacB"/>
</dbReference>
<evidence type="ECO:0000256" key="6">
    <source>
        <dbReference type="SAM" id="Phobius"/>
    </source>
</evidence>
<dbReference type="EMBL" id="MBTF01000001">
    <property type="protein sequence ID" value="OOQ61839.1"/>
    <property type="molecule type" value="Genomic_DNA"/>
</dbReference>
<reference evidence="9 10" key="1">
    <citation type="submission" date="2016-07" db="EMBL/GenBank/DDBJ databases">
        <title>Genomic analysis of zinc-resistant bacterium Mucilaginibacter pedocola TBZ30.</title>
        <authorList>
            <person name="Huang J."/>
            <person name="Tang J."/>
        </authorList>
    </citation>
    <scope>NUCLEOTIDE SEQUENCE [LARGE SCALE GENOMIC DNA]</scope>
    <source>
        <strain evidence="9 10">TBZ30</strain>
    </source>
</reference>
<feature type="transmembrane region" description="Helical" evidence="6">
    <location>
        <begin position="279"/>
        <end position="298"/>
    </location>
</feature>
<feature type="domain" description="ABC3 transporter permease C-terminal" evidence="7">
    <location>
        <begin position="665"/>
        <end position="773"/>
    </location>
</feature>
<protein>
    <submittedName>
        <fullName evidence="9">ABC transporter permease</fullName>
    </submittedName>
</protein>
<keyword evidence="5 6" id="KW-0472">Membrane</keyword>
<organism evidence="9 10">
    <name type="scientific">Mucilaginibacter pedocola</name>
    <dbReference type="NCBI Taxonomy" id="1792845"/>
    <lineage>
        <taxon>Bacteria</taxon>
        <taxon>Pseudomonadati</taxon>
        <taxon>Bacteroidota</taxon>
        <taxon>Sphingobacteriia</taxon>
        <taxon>Sphingobacteriales</taxon>
        <taxon>Sphingobacteriaceae</taxon>
        <taxon>Mucilaginibacter</taxon>
    </lineage>
</organism>
<dbReference type="Pfam" id="PF02687">
    <property type="entry name" value="FtsX"/>
    <property type="match status" value="2"/>
</dbReference>
<dbReference type="STRING" id="1792845.BC343_01875"/>
<evidence type="ECO:0000256" key="5">
    <source>
        <dbReference type="ARBA" id="ARBA00023136"/>
    </source>
</evidence>
<feature type="transmembrane region" description="Helical" evidence="6">
    <location>
        <begin position="746"/>
        <end position="771"/>
    </location>
</feature>
<gene>
    <name evidence="9" type="ORF">BC343_01875</name>
</gene>
<accession>A0A1S9PLM6</accession>
<feature type="transmembrane region" description="Helical" evidence="6">
    <location>
        <begin position="370"/>
        <end position="396"/>
    </location>
</feature>
<evidence type="ECO:0000256" key="2">
    <source>
        <dbReference type="ARBA" id="ARBA00022475"/>
    </source>
</evidence>
<dbReference type="InterPro" id="IPR003838">
    <property type="entry name" value="ABC3_permease_C"/>
</dbReference>
<feature type="transmembrane region" description="Helical" evidence="6">
    <location>
        <begin position="417"/>
        <end position="437"/>
    </location>
</feature>
<keyword evidence="10" id="KW-1185">Reference proteome</keyword>
<evidence type="ECO:0000256" key="4">
    <source>
        <dbReference type="ARBA" id="ARBA00022989"/>
    </source>
</evidence>
<evidence type="ECO:0000313" key="9">
    <source>
        <dbReference type="EMBL" id="OOQ61839.1"/>
    </source>
</evidence>
<evidence type="ECO:0000256" key="3">
    <source>
        <dbReference type="ARBA" id="ARBA00022692"/>
    </source>
</evidence>
<evidence type="ECO:0000259" key="7">
    <source>
        <dbReference type="Pfam" id="PF02687"/>
    </source>
</evidence>
<evidence type="ECO:0000313" key="10">
    <source>
        <dbReference type="Proteomes" id="UP000189739"/>
    </source>
</evidence>
<evidence type="ECO:0000259" key="8">
    <source>
        <dbReference type="Pfam" id="PF12704"/>
    </source>
</evidence>
<feature type="transmembrane region" description="Helical" evidence="6">
    <location>
        <begin position="662"/>
        <end position="686"/>
    </location>
</feature>
<dbReference type="RefSeq" id="WP_078346018.1">
    <property type="nucleotide sequence ID" value="NZ_MBTF01000001.1"/>
</dbReference>
<dbReference type="PANTHER" id="PTHR30572">
    <property type="entry name" value="MEMBRANE COMPONENT OF TRANSPORTER-RELATED"/>
    <property type="match status" value="1"/>
</dbReference>
<dbReference type="InterPro" id="IPR025857">
    <property type="entry name" value="MacB_PCD"/>
</dbReference>
<dbReference type="GO" id="GO:0022857">
    <property type="term" value="F:transmembrane transporter activity"/>
    <property type="evidence" value="ECO:0007669"/>
    <property type="project" value="TreeGrafter"/>
</dbReference>
<dbReference type="PANTHER" id="PTHR30572:SF18">
    <property type="entry name" value="ABC-TYPE MACROLIDE FAMILY EXPORT SYSTEM PERMEASE COMPONENT 2"/>
    <property type="match status" value="1"/>
</dbReference>
<feature type="domain" description="MacB-like periplasmic core" evidence="8">
    <location>
        <begin position="20"/>
        <end position="237"/>
    </location>
</feature>
<name>A0A1S9PLM6_9SPHI</name>
<dbReference type="OrthoDB" id="1451596at2"/>
<sequence length="785" mass="88096">MFKNYLKVTWRNLLKNKGFTAINIAGLAVGMASAALILFWVQNEVSYDQFHEKKDRLYQMYNRSVFDGKLWCWGTTPKVMRSSLKQDYPQVEQVARTTNANFLFTIGDKHLTLAGNHTDPDFLTMFSFPLVKGNAKTALNDMKNIVLTEKTAKKLFGDQDPMGKTIKIDSTDYFTVTAVMKDLPNNTRFDFEYLMPWSYLEKTDNYVDKNWGNNSVQTWALLKPGVTEAAVNRQVKNITRSHSDIKDIDVFMHPATKWHLYSKFENGKIVGGKIEAVRLFSIIAGFILLIACINFMNLSTARSEKRAKEVGIRKVVGASKTSLISQFLGESIMISLIAGVLALVIVQVSLPGFNNLTDKKLFIPWESTTFWLLCLSFIIFTGVLSGSYPALYLSAFRPVKVLKGTFKAANAAISPRKVLVVTQFTFAIVLIISTIIVREQLEYAQNRDTGYKKNNLVYTFMSGNIGKNYALIRNELLTSGAATAVSKTSAPMTEGWSDTWGFSWEGKNENEKLDFNVYNTDGSFTKTMGLKVIEGRDIDADKYPSDSLAILLNEASVKVMGFKQPIGQIVKNGDTKLTVVGVVKDFILQSPYEPVRPMVIQGPKSWFNVIHYKLNEKNTTAANLKLAEAVFKKFNSEYPFDYHFVDDEYAKKFKDEQRTGTLASLFAGLTIFISCLGLFGLATYMAQNRIKEIGVRKVLGASVMGVTSMLSKDFLKLVGFAFLIATPLAWYFMHSWLQGYTYRVPISIWVFVSAALVTTIISIVTVSFQAVKAALTNPVKSLRSE</sequence>
<keyword evidence="3 6" id="KW-0812">Transmembrane</keyword>
<dbReference type="AlphaFoldDB" id="A0A1S9PLM6"/>
<evidence type="ECO:0000256" key="1">
    <source>
        <dbReference type="ARBA" id="ARBA00004651"/>
    </source>
</evidence>
<feature type="transmembrane region" description="Helical" evidence="6">
    <location>
        <begin position="21"/>
        <end position="41"/>
    </location>
</feature>